<evidence type="ECO:0000313" key="1">
    <source>
        <dbReference type="EMBL" id="KAJ1132613.1"/>
    </source>
</evidence>
<organism evidence="1 2">
    <name type="scientific">Pleurodeles waltl</name>
    <name type="common">Iberian ribbed newt</name>
    <dbReference type="NCBI Taxonomy" id="8319"/>
    <lineage>
        <taxon>Eukaryota</taxon>
        <taxon>Metazoa</taxon>
        <taxon>Chordata</taxon>
        <taxon>Craniata</taxon>
        <taxon>Vertebrata</taxon>
        <taxon>Euteleostomi</taxon>
        <taxon>Amphibia</taxon>
        <taxon>Batrachia</taxon>
        <taxon>Caudata</taxon>
        <taxon>Salamandroidea</taxon>
        <taxon>Salamandridae</taxon>
        <taxon>Pleurodelinae</taxon>
        <taxon>Pleurodeles</taxon>
    </lineage>
</organism>
<evidence type="ECO:0000313" key="2">
    <source>
        <dbReference type="Proteomes" id="UP001066276"/>
    </source>
</evidence>
<proteinExistence type="predicted"/>
<reference evidence="1" key="1">
    <citation type="journal article" date="2022" name="bioRxiv">
        <title>Sequencing and chromosome-scale assembly of the giantPleurodeles waltlgenome.</title>
        <authorList>
            <person name="Brown T."/>
            <person name="Elewa A."/>
            <person name="Iarovenko S."/>
            <person name="Subramanian E."/>
            <person name="Araus A.J."/>
            <person name="Petzold A."/>
            <person name="Susuki M."/>
            <person name="Suzuki K.-i.T."/>
            <person name="Hayashi T."/>
            <person name="Toyoda A."/>
            <person name="Oliveira C."/>
            <person name="Osipova E."/>
            <person name="Leigh N.D."/>
            <person name="Simon A."/>
            <person name="Yun M.H."/>
        </authorList>
    </citation>
    <scope>NUCLEOTIDE SEQUENCE</scope>
    <source>
        <strain evidence="1">20211129_DDA</strain>
        <tissue evidence="1">Liver</tissue>
    </source>
</reference>
<comment type="caution">
    <text evidence="1">The sequence shown here is derived from an EMBL/GenBank/DDBJ whole genome shotgun (WGS) entry which is preliminary data.</text>
</comment>
<accession>A0AAV7Q3B7</accession>
<protein>
    <submittedName>
        <fullName evidence="1">Uncharacterized protein</fullName>
    </submittedName>
</protein>
<dbReference type="EMBL" id="JANPWB010000011">
    <property type="protein sequence ID" value="KAJ1132613.1"/>
    <property type="molecule type" value="Genomic_DNA"/>
</dbReference>
<sequence>MRLWHRRRPRLEWHPGIACPASGSSLGPAGRCVMTHPRRLASGPVWTELMLFRSLLHKSMSYVGSADVRSSTLLHAPASSPGPGCTEAVASDSSTQHLLCQYLTRLQTETIQGTKYAISC</sequence>
<name>A0AAV7Q3B7_PLEWA</name>
<gene>
    <name evidence="1" type="ORF">NDU88_010920</name>
</gene>
<dbReference type="AlphaFoldDB" id="A0AAV7Q3B7"/>
<dbReference type="Proteomes" id="UP001066276">
    <property type="component" value="Chromosome 7"/>
</dbReference>
<keyword evidence="2" id="KW-1185">Reference proteome</keyword>